<reference evidence="1 2" key="1">
    <citation type="journal article" date="2016" name="J. Zhejiang Univ. Sci. B">
        <title>Antibiotic resistance mechanisms of Myroides sp.</title>
        <authorList>
            <person name="Hu S."/>
            <person name="Yuan S."/>
            <person name="Qu H."/>
            <person name="Jiang T."/>
            <person name="Zhou Y."/>
            <person name="Wang M."/>
            <person name="Ming D."/>
        </authorList>
    </citation>
    <scope>NUCLEOTIDE SEQUENCE [LARGE SCALE GENOMIC DNA]</scope>
    <source>
        <strain evidence="1 2">PR63039</strain>
    </source>
</reference>
<dbReference type="Proteomes" id="UP000069030">
    <property type="component" value="Chromosome"/>
</dbReference>
<organism evidence="1 2">
    <name type="scientific">Myroides odoratimimus</name>
    <dbReference type="NCBI Taxonomy" id="76832"/>
    <lineage>
        <taxon>Bacteria</taxon>
        <taxon>Pseudomonadati</taxon>
        <taxon>Bacteroidota</taxon>
        <taxon>Flavobacteriia</taxon>
        <taxon>Flavobacteriales</taxon>
        <taxon>Flavobacteriaceae</taxon>
        <taxon>Myroides</taxon>
    </lineage>
</organism>
<evidence type="ECO:0000313" key="1">
    <source>
        <dbReference type="EMBL" id="ALU25256.1"/>
    </source>
</evidence>
<dbReference type="AlphaFoldDB" id="A0AAI8C3A7"/>
<dbReference type="RefSeq" id="WP_058699113.1">
    <property type="nucleotide sequence ID" value="NZ_CP013690.1"/>
</dbReference>
<proteinExistence type="predicted"/>
<name>A0AAI8C3A7_9FLAO</name>
<gene>
    <name evidence="1" type="ORF">AS202_03385</name>
</gene>
<dbReference type="EMBL" id="CP013690">
    <property type="protein sequence ID" value="ALU25256.1"/>
    <property type="molecule type" value="Genomic_DNA"/>
</dbReference>
<evidence type="ECO:0000313" key="2">
    <source>
        <dbReference type="Proteomes" id="UP000069030"/>
    </source>
</evidence>
<protein>
    <submittedName>
        <fullName evidence="1">Uncharacterized protein</fullName>
    </submittedName>
</protein>
<accession>A0AAI8C3A7</accession>
<dbReference type="KEGG" id="mod:AS202_03385"/>
<sequence>MADIKLEDIGFASCEPTGALVNKVYYAPLDYFEEIPTPKDLCGDSANAAKTLDELATIATPFKFKTGKGFHPITTVTETGEVTSTQIGERNRRLFENTLPVTVGGSSAKILGFARYIKNQNLIVLFQEFDSGNMRVLGSQRMPAWCEAQEHKIEATAEGNNSLVTTFKDKSKYPAPIYSSDVVLFPDAP</sequence>